<organism evidence="1">
    <name type="scientific">Chlorobium chlorochromatii (strain CaD3)</name>
    <dbReference type="NCBI Taxonomy" id="340177"/>
    <lineage>
        <taxon>Bacteria</taxon>
        <taxon>Pseudomonadati</taxon>
        <taxon>Chlorobiota</taxon>
        <taxon>Chlorobiia</taxon>
        <taxon>Chlorobiales</taxon>
        <taxon>Chlorobiaceae</taxon>
        <taxon>Chlorobium/Pelodictyon group</taxon>
        <taxon>Chlorobium</taxon>
    </lineage>
</organism>
<dbReference type="EMBL" id="CP000108">
    <property type="protein sequence ID" value="ABB28578.1"/>
    <property type="molecule type" value="Genomic_DNA"/>
</dbReference>
<accession>Q3AQZ7</accession>
<evidence type="ECO:0008006" key="2">
    <source>
        <dbReference type="Google" id="ProtNLM"/>
    </source>
</evidence>
<proteinExistence type="predicted"/>
<name>Q3AQZ7_CHLCH</name>
<sequence>MLQAKVSLSPPLYEFLKNYKDFGFKDKSSMVQNALERLKNELEVLKMQQSAQWYAELYDQDLETQELTESAITGWPE</sequence>
<evidence type="ECO:0000313" key="1">
    <source>
        <dbReference type="EMBL" id="ABB28578.1"/>
    </source>
</evidence>
<dbReference type="AlphaFoldDB" id="Q3AQZ7"/>
<dbReference type="HOGENOM" id="CLU_197456_0_0_10"/>
<dbReference type="eggNOG" id="ENOG503336C">
    <property type="taxonomic scope" value="Bacteria"/>
</dbReference>
<reference evidence="1" key="1">
    <citation type="submission" date="2005-08" db="EMBL/GenBank/DDBJ databases">
        <title>Complete sequence of Chlorobium chlorochromatii CaD3.</title>
        <authorList>
            <person name="Copeland A."/>
            <person name="Lucas S."/>
            <person name="Lapidus A."/>
            <person name="Barry K."/>
            <person name="Detter J.C."/>
            <person name="Glavina T."/>
            <person name="Hammon N."/>
            <person name="Israni S."/>
            <person name="Pitluck S."/>
            <person name="Bryant D."/>
            <person name="Schmutz J."/>
            <person name="Larimer F."/>
            <person name="Land M."/>
            <person name="Kyrpides N."/>
            <person name="Ivanova N."/>
            <person name="Richardson P."/>
        </authorList>
    </citation>
    <scope>NUCLEOTIDE SEQUENCE [LARGE SCALE GENOMIC DNA]</scope>
    <source>
        <strain evidence="1">CaD3</strain>
    </source>
</reference>
<gene>
    <name evidence="1" type="ordered locus">Cag_1318</name>
</gene>
<protein>
    <recommendedName>
        <fullName evidence="2">CopG family transcriptional regulator</fullName>
    </recommendedName>
</protein>
<dbReference type="OrthoDB" id="578456at2"/>
<dbReference type="KEGG" id="cch:Cag_1318"/>
<dbReference type="STRING" id="340177.Cag_1318"/>